<comment type="catalytic activity">
    <reaction evidence="10">
        <text>L-aspartate + O2 = iminosuccinate + H2O2</text>
        <dbReference type="Rhea" id="RHEA:25876"/>
        <dbReference type="ChEBI" id="CHEBI:15379"/>
        <dbReference type="ChEBI" id="CHEBI:16240"/>
        <dbReference type="ChEBI" id="CHEBI:29991"/>
        <dbReference type="ChEBI" id="CHEBI:77875"/>
        <dbReference type="EC" id="1.4.3.16"/>
    </reaction>
    <physiologicalReaction direction="left-to-right" evidence="10">
        <dbReference type="Rhea" id="RHEA:25877"/>
    </physiologicalReaction>
</comment>
<dbReference type="InterPro" id="IPR027477">
    <property type="entry name" value="Succ_DH/fumarate_Rdtase_cat_sf"/>
</dbReference>
<dbReference type="GO" id="GO:0034628">
    <property type="term" value="P:'de novo' NAD+ biosynthetic process from L-aspartate"/>
    <property type="evidence" value="ECO:0007669"/>
    <property type="project" value="TreeGrafter"/>
</dbReference>
<sequence length="515" mass="55927">MPNADVLIVGSGAAALQAAEKLCHQKNVIIFTKRTRYDGNTNMAQGGIAAALAADDRWEWHYEDTMRAGCYHNDAEAVAYLVRCGPEVLRQLLEEGMAFDQDESGLSLGQEGAHSQRRILHAGGDATGANLLRHMQKRVEGRVRLIEHEMVLEIIVQDGICLGVATRGENGEIRHYYAPHTILAAGGAGGLYEFHSNNSTITGDALALAYRAGCELVDLEFMQFHPTMLYVDGRCAGLVSEAVRGEGAFLQNSSGEQFMKGLHEQQDLAPRDVVARAIHEQMLQGERVFLNIAPVEKFAERFPTITALCRHHGVAVEEALLPVVPGAHFLMGGVRVDLDGETGIQGLYAVGEAACNGVHGANRLASNSLLEGLVFGERVGRHILQKPDVQAAPCAPAPQRGSGRPLPAKRDIQQRMSRYAGIVRTEESLLQMKTWLEECLEEEAYGTLPYESMTNEEVTVHNMLTAAWLMTRAALQRKESIGGHCRLDGITVSGPVAPIILTKQSRQLAGTGGKA</sequence>
<comment type="similarity">
    <text evidence="3 12">Belongs to the FAD-dependent oxidoreductase 2 family. NadB subfamily.</text>
</comment>
<dbReference type="PANTHER" id="PTHR42716:SF2">
    <property type="entry name" value="L-ASPARTATE OXIDASE, CHLOROPLASTIC"/>
    <property type="match status" value="1"/>
</dbReference>
<dbReference type="SUPFAM" id="SSF46977">
    <property type="entry name" value="Succinate dehydrogenase/fumarate reductase flavoprotein C-terminal domain"/>
    <property type="match status" value="1"/>
</dbReference>
<evidence type="ECO:0000256" key="6">
    <source>
        <dbReference type="ARBA" id="ARBA00022630"/>
    </source>
</evidence>
<comment type="caution">
    <text evidence="15">The sequence shown here is derived from an EMBL/GenBank/DDBJ whole genome shotgun (WGS) entry which is preliminary data.</text>
</comment>
<keyword evidence="8 12" id="KW-0274">FAD</keyword>
<evidence type="ECO:0000259" key="13">
    <source>
        <dbReference type="Pfam" id="PF00890"/>
    </source>
</evidence>
<feature type="domain" description="FAD-dependent oxidoreductase 2 FAD-binding" evidence="13">
    <location>
        <begin position="5"/>
        <end position="369"/>
    </location>
</feature>
<organism evidence="15 16">
    <name type="scientific">Ectobacillus ponti</name>
    <dbReference type="NCBI Taxonomy" id="2961894"/>
    <lineage>
        <taxon>Bacteria</taxon>
        <taxon>Bacillati</taxon>
        <taxon>Bacillota</taxon>
        <taxon>Bacilli</taxon>
        <taxon>Bacillales</taxon>
        <taxon>Bacillaceae</taxon>
        <taxon>Ectobacillus</taxon>
    </lineage>
</organism>
<dbReference type="PANTHER" id="PTHR42716">
    <property type="entry name" value="L-ASPARTATE OXIDASE"/>
    <property type="match status" value="1"/>
</dbReference>
<dbReference type="EMBL" id="JANCLT010000001">
    <property type="protein sequence ID" value="MCP8967305.1"/>
    <property type="molecule type" value="Genomic_DNA"/>
</dbReference>
<evidence type="ECO:0000256" key="3">
    <source>
        <dbReference type="ARBA" id="ARBA00008562"/>
    </source>
</evidence>
<dbReference type="Proteomes" id="UP001156102">
    <property type="component" value="Unassembled WGS sequence"/>
</dbReference>
<evidence type="ECO:0000256" key="1">
    <source>
        <dbReference type="ARBA" id="ARBA00001974"/>
    </source>
</evidence>
<evidence type="ECO:0000259" key="14">
    <source>
        <dbReference type="Pfam" id="PF02910"/>
    </source>
</evidence>
<dbReference type="InterPro" id="IPR003953">
    <property type="entry name" value="FAD-dep_OxRdtase_2_FAD-bd"/>
</dbReference>
<evidence type="ECO:0000256" key="2">
    <source>
        <dbReference type="ARBA" id="ARBA00004950"/>
    </source>
</evidence>
<dbReference type="NCBIfam" id="NF005978">
    <property type="entry name" value="PRK08071.1"/>
    <property type="match status" value="1"/>
</dbReference>
<dbReference type="Gene3D" id="3.50.50.60">
    <property type="entry name" value="FAD/NAD(P)-binding domain"/>
    <property type="match status" value="1"/>
</dbReference>
<accession>A0AA41X6M5</accession>
<dbReference type="Gene3D" id="1.20.58.100">
    <property type="entry name" value="Fumarate reductase/succinate dehydrogenase flavoprotein-like, C-terminal domain"/>
    <property type="match status" value="1"/>
</dbReference>
<dbReference type="InterPro" id="IPR037099">
    <property type="entry name" value="Fum_R/Succ_DH_flav-like_C_sf"/>
</dbReference>
<reference evidence="15" key="1">
    <citation type="submission" date="2022-07" db="EMBL/GenBank/DDBJ databases">
        <authorList>
            <person name="Li W.-J."/>
            <person name="Deng Q.-Q."/>
        </authorList>
    </citation>
    <scope>NUCLEOTIDE SEQUENCE</scope>
    <source>
        <strain evidence="15">SYSU M60031</strain>
    </source>
</reference>
<keyword evidence="7 12" id="KW-0662">Pyridine nucleotide biosynthesis</keyword>
<dbReference type="AlphaFoldDB" id="A0AA41X6M5"/>
<keyword evidence="16" id="KW-1185">Reference proteome</keyword>
<evidence type="ECO:0000256" key="9">
    <source>
        <dbReference type="ARBA" id="ARBA00023002"/>
    </source>
</evidence>
<dbReference type="PRINTS" id="PR00368">
    <property type="entry name" value="FADPNR"/>
</dbReference>
<name>A0AA41X6M5_9BACI</name>
<keyword evidence="9 12" id="KW-0560">Oxidoreductase</keyword>
<dbReference type="GO" id="GO:0008734">
    <property type="term" value="F:L-aspartate oxidase activity"/>
    <property type="evidence" value="ECO:0007669"/>
    <property type="project" value="UniProtKB-UniRule"/>
</dbReference>
<keyword evidence="6 12" id="KW-0285">Flavoprotein</keyword>
<evidence type="ECO:0000256" key="5">
    <source>
        <dbReference type="ARBA" id="ARBA00021901"/>
    </source>
</evidence>
<evidence type="ECO:0000313" key="15">
    <source>
        <dbReference type="EMBL" id="MCP8967305.1"/>
    </source>
</evidence>
<evidence type="ECO:0000256" key="11">
    <source>
        <dbReference type="NCBIfam" id="TIGR00551"/>
    </source>
</evidence>
<comment type="cofactor">
    <cofactor evidence="1 12">
        <name>FAD</name>
        <dbReference type="ChEBI" id="CHEBI:57692"/>
    </cofactor>
</comment>
<evidence type="ECO:0000313" key="16">
    <source>
        <dbReference type="Proteomes" id="UP001156102"/>
    </source>
</evidence>
<evidence type="ECO:0000256" key="12">
    <source>
        <dbReference type="RuleBase" id="RU362049"/>
    </source>
</evidence>
<dbReference type="InterPro" id="IPR005288">
    <property type="entry name" value="NadB"/>
</dbReference>
<dbReference type="SUPFAM" id="SSF51905">
    <property type="entry name" value="FAD/NAD(P)-binding domain"/>
    <property type="match status" value="1"/>
</dbReference>
<dbReference type="InterPro" id="IPR015939">
    <property type="entry name" value="Fum_Rdtase/Succ_DH_flav-like_C"/>
</dbReference>
<dbReference type="SUPFAM" id="SSF56425">
    <property type="entry name" value="Succinate dehydrogenase/fumarate reductase flavoprotein, catalytic domain"/>
    <property type="match status" value="1"/>
</dbReference>
<dbReference type="FunFam" id="3.90.700.10:FF:000002">
    <property type="entry name" value="L-aspartate oxidase"/>
    <property type="match status" value="1"/>
</dbReference>
<dbReference type="Gene3D" id="3.90.700.10">
    <property type="entry name" value="Succinate dehydrogenase/fumarate reductase flavoprotein, catalytic domain"/>
    <property type="match status" value="1"/>
</dbReference>
<dbReference type="NCBIfam" id="TIGR00551">
    <property type="entry name" value="nadB"/>
    <property type="match status" value="1"/>
</dbReference>
<gene>
    <name evidence="15" type="primary">nadB</name>
    <name evidence="15" type="ORF">NK662_01970</name>
</gene>
<evidence type="ECO:0000256" key="4">
    <source>
        <dbReference type="ARBA" id="ARBA00012173"/>
    </source>
</evidence>
<proteinExistence type="inferred from homology"/>
<dbReference type="Pfam" id="PF02910">
    <property type="entry name" value="Succ_DH_flav_C"/>
    <property type="match status" value="1"/>
</dbReference>
<comment type="function">
    <text evidence="12">Catalyzes the oxidation of L-aspartate to iminoaspartate.</text>
</comment>
<dbReference type="GO" id="GO:0005737">
    <property type="term" value="C:cytoplasm"/>
    <property type="evidence" value="ECO:0007669"/>
    <property type="project" value="UniProtKB-SubCell"/>
</dbReference>
<feature type="domain" description="Fumarate reductase/succinate dehydrogenase flavoprotein-like C-terminal" evidence="14">
    <location>
        <begin position="410"/>
        <end position="488"/>
    </location>
</feature>
<dbReference type="Pfam" id="PF00890">
    <property type="entry name" value="FAD_binding_2"/>
    <property type="match status" value="1"/>
</dbReference>
<dbReference type="EC" id="1.4.3.16" evidence="4 11"/>
<dbReference type="GO" id="GO:0033765">
    <property type="term" value="F:steroid dehydrogenase activity, acting on the CH-CH group of donors"/>
    <property type="evidence" value="ECO:0007669"/>
    <property type="project" value="UniProtKB-ARBA"/>
</dbReference>
<evidence type="ECO:0000256" key="7">
    <source>
        <dbReference type="ARBA" id="ARBA00022642"/>
    </source>
</evidence>
<evidence type="ECO:0000256" key="8">
    <source>
        <dbReference type="ARBA" id="ARBA00022827"/>
    </source>
</evidence>
<protein>
    <recommendedName>
        <fullName evidence="5 11">L-aspartate oxidase</fullName>
        <ecNumber evidence="4 11">1.4.3.16</ecNumber>
    </recommendedName>
</protein>
<comment type="subcellular location">
    <subcellularLocation>
        <location evidence="12">Cytoplasm</location>
    </subcellularLocation>
</comment>
<evidence type="ECO:0000256" key="10">
    <source>
        <dbReference type="ARBA" id="ARBA00048305"/>
    </source>
</evidence>
<dbReference type="InterPro" id="IPR036188">
    <property type="entry name" value="FAD/NAD-bd_sf"/>
</dbReference>
<dbReference type="RefSeq" id="WP_254756811.1">
    <property type="nucleotide sequence ID" value="NZ_JANCLT010000001.1"/>
</dbReference>
<comment type="pathway">
    <text evidence="2 12">Cofactor biosynthesis; NAD(+) biosynthesis; iminoaspartate from L-aspartate (oxidase route): step 1/1.</text>
</comment>